<dbReference type="Proteomes" id="UP001337723">
    <property type="component" value="Chromosome"/>
</dbReference>
<proteinExistence type="predicted"/>
<evidence type="ECO:0000313" key="2">
    <source>
        <dbReference type="Proteomes" id="UP001337723"/>
    </source>
</evidence>
<sequence>MPANPISTTLSTAASLSAGLRRAASRLAGKPLDQVADPGSSALSAARHRARMLHIPQSAIADHLATARRKGQTELSALNELLARTDQGSYPGQR</sequence>
<dbReference type="EMBL" id="AP027266">
    <property type="protein sequence ID" value="BDW86583.1"/>
    <property type="molecule type" value="Genomic_DNA"/>
</dbReference>
<reference evidence="1 2" key="1">
    <citation type="submission" date="2023-01" db="EMBL/GenBank/DDBJ databases">
        <title>Complete genome sequence of Roseicyclus marinus strain Dej080120_10.</title>
        <authorList>
            <person name="Ueki S."/>
            <person name="Maruyama F."/>
        </authorList>
    </citation>
    <scope>NUCLEOTIDE SEQUENCE [LARGE SCALE GENOMIC DNA]</scope>
    <source>
        <strain evidence="1 2">Dej080120_10</strain>
    </source>
</reference>
<dbReference type="KEGG" id="rmai:MACH21_27600"/>
<name>A0AA48HBT0_9RHOB</name>
<keyword evidence="2" id="KW-1185">Reference proteome</keyword>
<accession>A0AA48HBT0</accession>
<organism evidence="1 2">
    <name type="scientific">Roseicyclus marinus</name>
    <dbReference type="NCBI Taxonomy" id="2161673"/>
    <lineage>
        <taxon>Bacteria</taxon>
        <taxon>Pseudomonadati</taxon>
        <taxon>Pseudomonadota</taxon>
        <taxon>Alphaproteobacteria</taxon>
        <taxon>Rhodobacterales</taxon>
        <taxon>Roseobacteraceae</taxon>
        <taxon>Roseicyclus</taxon>
    </lineage>
</organism>
<dbReference type="AlphaFoldDB" id="A0AA48HBT0"/>
<gene>
    <name evidence="1" type="ORF">MACH21_27600</name>
</gene>
<evidence type="ECO:0000313" key="1">
    <source>
        <dbReference type="EMBL" id="BDW86583.1"/>
    </source>
</evidence>
<dbReference type="RefSeq" id="WP_338272561.1">
    <property type="nucleotide sequence ID" value="NZ_AP027266.1"/>
</dbReference>
<protein>
    <submittedName>
        <fullName evidence="1">Uncharacterized protein</fullName>
    </submittedName>
</protein>